<proteinExistence type="predicted"/>
<dbReference type="Proteomes" id="UP000094570">
    <property type="component" value="Unassembled WGS sequence"/>
</dbReference>
<dbReference type="OrthoDB" id="48433at2"/>
<evidence type="ECO:0000313" key="1">
    <source>
        <dbReference type="EMBL" id="ODN30671.1"/>
    </source>
</evidence>
<gene>
    <name evidence="1" type="ORF">A4H02_03805</name>
</gene>
<keyword evidence="2" id="KW-1185">Reference proteome</keyword>
<name>A0A1E3G322_9BACT</name>
<dbReference type="EMBL" id="LWAF01000004">
    <property type="protein sequence ID" value="ODN30671.1"/>
    <property type="molecule type" value="Genomic_DNA"/>
</dbReference>
<accession>A0A1E3G322</accession>
<protein>
    <submittedName>
        <fullName evidence="1">Uncharacterized protein</fullName>
    </submittedName>
</protein>
<evidence type="ECO:0000313" key="2">
    <source>
        <dbReference type="Proteomes" id="UP000094570"/>
    </source>
</evidence>
<reference evidence="2" key="1">
    <citation type="submission" date="2016-04" db="EMBL/GenBank/DDBJ databases">
        <title>The genome sequence project of a novel Fervidobacterium isolate from a hot spring in Thailand.</title>
        <authorList>
            <person name="Gonzalez J.M."/>
            <person name="Cuecas A."/>
            <person name="Kanoksilapatham W."/>
        </authorList>
    </citation>
    <scope>NUCLEOTIDE SEQUENCE [LARGE SCALE GENOMIC DNA]</scope>
    <source>
        <strain evidence="2">FC2004</strain>
    </source>
</reference>
<organism evidence="1 2">
    <name type="scientific">Fervidobacterium thailandense</name>
    <dbReference type="NCBI Taxonomy" id="1008305"/>
    <lineage>
        <taxon>Bacteria</taxon>
        <taxon>Thermotogati</taxon>
        <taxon>Thermotogota</taxon>
        <taxon>Thermotogae</taxon>
        <taxon>Thermotogales</taxon>
        <taxon>Fervidobacteriaceae</taxon>
        <taxon>Fervidobacterium</taxon>
    </lineage>
</organism>
<dbReference type="STRING" id="1008305.A4H02_03805"/>
<sequence length="188" mass="21217">MIVEVNNIRLMDDHEGFSNFREQIERAKVGFLMLLSNLFPDAHFVFYNVFGDLATSDYVRDTLNGIFKSFEIQVPKGEPSFNSSPVNNVPVVLVDGQPRIVEEAETVGLVRTDAPTLYRCPYKRCFILVEAPISDRSQGSSFESGGLHALFVDLTPRNALEHVAIKSLTRDEEKYVVLKILRGEDVCF</sequence>
<dbReference type="AlphaFoldDB" id="A0A1E3G322"/>
<dbReference type="RefSeq" id="WP_069292848.1">
    <property type="nucleotide sequence ID" value="NZ_CP140110.1"/>
</dbReference>
<comment type="caution">
    <text evidence="1">The sequence shown here is derived from an EMBL/GenBank/DDBJ whole genome shotgun (WGS) entry which is preliminary data.</text>
</comment>